<feature type="transmembrane region" description="Helical" evidence="1">
    <location>
        <begin position="90"/>
        <end position="111"/>
    </location>
</feature>
<evidence type="ECO:0000313" key="3">
    <source>
        <dbReference type="Proteomes" id="UP000266673"/>
    </source>
</evidence>
<reference evidence="2 3" key="1">
    <citation type="submission" date="2018-06" db="EMBL/GenBank/DDBJ databases">
        <title>Comparative genomics reveals the genomic features of Rhizophagus irregularis, R. cerebriforme, R. diaphanum and Gigaspora rosea, and their symbiotic lifestyle signature.</title>
        <authorList>
            <person name="Morin E."/>
            <person name="San Clemente H."/>
            <person name="Chen E.C.H."/>
            <person name="De La Providencia I."/>
            <person name="Hainaut M."/>
            <person name="Kuo A."/>
            <person name="Kohler A."/>
            <person name="Murat C."/>
            <person name="Tang N."/>
            <person name="Roy S."/>
            <person name="Loubradou J."/>
            <person name="Henrissat B."/>
            <person name="Grigoriev I.V."/>
            <person name="Corradi N."/>
            <person name="Roux C."/>
            <person name="Martin F.M."/>
        </authorList>
    </citation>
    <scope>NUCLEOTIDE SEQUENCE [LARGE SCALE GENOMIC DNA]</scope>
    <source>
        <strain evidence="2 3">DAOM 194757</strain>
    </source>
</reference>
<accession>A0A397V765</accession>
<proteinExistence type="predicted"/>
<keyword evidence="1" id="KW-0472">Membrane</keyword>
<evidence type="ECO:0000256" key="1">
    <source>
        <dbReference type="SAM" id="Phobius"/>
    </source>
</evidence>
<feature type="transmembrane region" description="Helical" evidence="1">
    <location>
        <begin position="30"/>
        <end position="52"/>
    </location>
</feature>
<feature type="transmembrane region" description="Helical" evidence="1">
    <location>
        <begin position="59"/>
        <end position="78"/>
    </location>
</feature>
<keyword evidence="1" id="KW-1133">Transmembrane helix</keyword>
<organism evidence="2 3">
    <name type="scientific">Gigaspora rosea</name>
    <dbReference type="NCBI Taxonomy" id="44941"/>
    <lineage>
        <taxon>Eukaryota</taxon>
        <taxon>Fungi</taxon>
        <taxon>Fungi incertae sedis</taxon>
        <taxon>Mucoromycota</taxon>
        <taxon>Glomeromycotina</taxon>
        <taxon>Glomeromycetes</taxon>
        <taxon>Diversisporales</taxon>
        <taxon>Gigasporaceae</taxon>
        <taxon>Gigaspora</taxon>
    </lineage>
</organism>
<keyword evidence="1" id="KW-0812">Transmembrane</keyword>
<dbReference type="AlphaFoldDB" id="A0A397V765"/>
<name>A0A397V765_9GLOM</name>
<comment type="caution">
    <text evidence="2">The sequence shown here is derived from an EMBL/GenBank/DDBJ whole genome shotgun (WGS) entry which is preliminary data.</text>
</comment>
<protein>
    <submittedName>
        <fullName evidence="2">Uncharacterized protein</fullName>
    </submittedName>
</protein>
<gene>
    <name evidence="2" type="ORF">C2G38_2037482</name>
</gene>
<keyword evidence="3" id="KW-1185">Reference proteome</keyword>
<evidence type="ECO:0000313" key="2">
    <source>
        <dbReference type="EMBL" id="RIB17751.1"/>
    </source>
</evidence>
<sequence>MPFWQNQFKDEIILRESSEILLYRISSEDFVAFGAVFGVAVAVVCTTSSGFITLVPRCLACFFHFVLRLEFALVKVVVLESLELLYNNWGIASVYFITFGAMFFGVAFAIVGQLTAFC</sequence>
<dbReference type="Proteomes" id="UP000266673">
    <property type="component" value="Unassembled WGS sequence"/>
</dbReference>
<dbReference type="EMBL" id="QKWP01000585">
    <property type="protein sequence ID" value="RIB17751.1"/>
    <property type="molecule type" value="Genomic_DNA"/>
</dbReference>